<dbReference type="Proteomes" id="UP001479520">
    <property type="component" value="Plasmid unnamed1"/>
</dbReference>
<proteinExistence type="predicted"/>
<evidence type="ECO:0000313" key="9">
    <source>
        <dbReference type="Proteomes" id="UP001479520"/>
    </source>
</evidence>
<dbReference type="NCBIfam" id="TIGR03735">
    <property type="entry name" value="PRTRC_A"/>
    <property type="match status" value="1"/>
</dbReference>
<dbReference type="Gene3D" id="3.40.140.10">
    <property type="entry name" value="Cytidine Deaminase, domain 2"/>
    <property type="match status" value="1"/>
</dbReference>
<evidence type="ECO:0000259" key="7">
    <source>
        <dbReference type="Pfam" id="PF14464"/>
    </source>
</evidence>
<evidence type="ECO:0000256" key="2">
    <source>
        <dbReference type="ARBA" id="ARBA00022723"/>
    </source>
</evidence>
<keyword evidence="8" id="KW-0614">Plasmid</keyword>
<dbReference type="Pfam" id="PF14464">
    <property type="entry name" value="Prok-JAB"/>
    <property type="match status" value="1"/>
</dbReference>
<dbReference type="InterPro" id="IPR018560">
    <property type="entry name" value="DUF2016"/>
</dbReference>
<geneLocation type="plasmid" evidence="8 9">
    <name>unnamed1</name>
</geneLocation>
<keyword evidence="4" id="KW-0862">Zinc</keyword>
<keyword evidence="5" id="KW-0482">Metalloprotease</keyword>
<dbReference type="RefSeq" id="WP_341744782.1">
    <property type="nucleotide sequence ID" value="NZ_CP151407.1"/>
</dbReference>
<dbReference type="Pfam" id="PF09436">
    <property type="entry name" value="DUF2016"/>
    <property type="match status" value="1"/>
</dbReference>
<feature type="domain" description="DUF2016" evidence="6">
    <location>
        <begin position="3"/>
        <end position="75"/>
    </location>
</feature>
<reference evidence="8 9" key="1">
    <citation type="submission" date="2024-04" db="EMBL/GenBank/DDBJ databases">
        <title>Dissimilatory iodate-reducing microorganisms contribute to the enrichment of iodine in groundwater.</title>
        <authorList>
            <person name="Jiang Z."/>
        </authorList>
    </citation>
    <scope>NUCLEOTIDE SEQUENCE [LARGE SCALE GENOMIC DNA]</scope>
    <source>
        <strain evidence="8 9">NCP973</strain>
        <plasmid evidence="8 9">unnamed1</plasmid>
    </source>
</reference>
<dbReference type="EMBL" id="CP151407">
    <property type="protein sequence ID" value="WZJ23470.1"/>
    <property type="molecule type" value="Genomic_DNA"/>
</dbReference>
<dbReference type="SUPFAM" id="SSF102712">
    <property type="entry name" value="JAB1/MPN domain"/>
    <property type="match status" value="1"/>
</dbReference>
<name>A0ABZ2XLJ4_9RHOO</name>
<keyword evidence="2" id="KW-0479">Metal-binding</keyword>
<dbReference type="InterPro" id="IPR022499">
    <property type="entry name" value="PRTRC_protein-A"/>
</dbReference>
<evidence type="ECO:0000313" key="8">
    <source>
        <dbReference type="EMBL" id="WZJ23470.1"/>
    </source>
</evidence>
<organism evidence="8 9">
    <name type="scientific">Azonexus hydrophilus</name>
    <dbReference type="NCBI Taxonomy" id="418702"/>
    <lineage>
        <taxon>Bacteria</taxon>
        <taxon>Pseudomonadati</taxon>
        <taxon>Pseudomonadota</taxon>
        <taxon>Betaproteobacteria</taxon>
        <taxon>Rhodocyclales</taxon>
        <taxon>Azonexaceae</taxon>
        <taxon>Azonexus</taxon>
    </lineage>
</organism>
<sequence>MTDPRDLALQAAVPTVMVPKFGSLELLARPGQRYLVAADGLWLEARRPGVYARMRLAAQNAVAIPYGEVTEAFELACGAIPDEFVADFVEHARKHLPNEVARALVWNEHEETLRSVDLVAYSQSTAHIHYQYPSLNAGEHVVADIHSHGHFDAFFSATDDADDKGVQISIVVGNLGRRVPSICARAVACGAFQMLNTDDLSIRLGLQ</sequence>
<dbReference type="InterPro" id="IPR028090">
    <property type="entry name" value="JAB_dom_prok"/>
</dbReference>
<evidence type="ECO:0000256" key="5">
    <source>
        <dbReference type="ARBA" id="ARBA00023049"/>
    </source>
</evidence>
<evidence type="ECO:0000259" key="6">
    <source>
        <dbReference type="Pfam" id="PF09436"/>
    </source>
</evidence>
<protein>
    <submittedName>
        <fullName evidence="8">PRTRC system protein A</fullName>
    </submittedName>
</protein>
<evidence type="ECO:0000256" key="1">
    <source>
        <dbReference type="ARBA" id="ARBA00022670"/>
    </source>
</evidence>
<evidence type="ECO:0000256" key="3">
    <source>
        <dbReference type="ARBA" id="ARBA00022801"/>
    </source>
</evidence>
<feature type="domain" description="JAB" evidence="7">
    <location>
        <begin position="85"/>
        <end position="175"/>
    </location>
</feature>
<accession>A0ABZ2XLJ4</accession>
<evidence type="ECO:0000256" key="4">
    <source>
        <dbReference type="ARBA" id="ARBA00022833"/>
    </source>
</evidence>
<keyword evidence="3" id="KW-0378">Hydrolase</keyword>
<keyword evidence="1" id="KW-0645">Protease</keyword>
<gene>
    <name evidence="8" type="ORF">AADV58_17080</name>
</gene>
<keyword evidence="9" id="KW-1185">Reference proteome</keyword>